<reference evidence="8" key="1">
    <citation type="journal article" date="2014" name="Int. J. Syst. Evol. Microbiol.">
        <title>Complete genome sequence of Corynebacterium casei LMG S-19264T (=DSM 44701T), isolated from a smear-ripened cheese.</title>
        <authorList>
            <consortium name="US DOE Joint Genome Institute (JGI-PGF)"/>
            <person name="Walter F."/>
            <person name="Albersmeier A."/>
            <person name="Kalinowski J."/>
            <person name="Ruckert C."/>
        </authorList>
    </citation>
    <scope>NUCLEOTIDE SEQUENCE</scope>
    <source>
        <strain evidence="8">CGMCC 4.3508</strain>
    </source>
</reference>
<dbReference type="InterPro" id="IPR002052">
    <property type="entry name" value="DNA_methylase_N6_adenine_CS"/>
</dbReference>
<reference evidence="8" key="2">
    <citation type="submission" date="2020-09" db="EMBL/GenBank/DDBJ databases">
        <authorList>
            <person name="Sun Q."/>
            <person name="Zhou Y."/>
        </authorList>
    </citation>
    <scope>NUCLEOTIDE SEQUENCE</scope>
    <source>
        <strain evidence="8">CGMCC 4.3508</strain>
    </source>
</reference>
<protein>
    <recommendedName>
        <fullName evidence="1">site-specific DNA-methyltransferase (adenine-specific)</fullName>
        <ecNumber evidence="1">2.1.1.72</ecNumber>
    </recommendedName>
</protein>
<dbReference type="PROSITE" id="PS00092">
    <property type="entry name" value="N6_MTASE"/>
    <property type="match status" value="1"/>
</dbReference>
<dbReference type="RefSeq" id="WP_058854944.1">
    <property type="nucleotide sequence ID" value="NZ_BMMH01000003.1"/>
</dbReference>
<keyword evidence="9" id="KW-1185">Reference proteome</keyword>
<evidence type="ECO:0000256" key="4">
    <source>
        <dbReference type="ARBA" id="ARBA00022691"/>
    </source>
</evidence>
<evidence type="ECO:0000313" key="8">
    <source>
        <dbReference type="EMBL" id="GGL06149.1"/>
    </source>
</evidence>
<keyword evidence="2" id="KW-0489">Methyltransferase</keyword>
<dbReference type="EC" id="2.1.1.72" evidence="1"/>
<organism evidence="8 9">
    <name type="scientific">Nocardia jinanensis</name>
    <dbReference type="NCBI Taxonomy" id="382504"/>
    <lineage>
        <taxon>Bacteria</taxon>
        <taxon>Bacillati</taxon>
        <taxon>Actinomycetota</taxon>
        <taxon>Actinomycetes</taxon>
        <taxon>Mycobacteriales</taxon>
        <taxon>Nocardiaceae</taxon>
        <taxon>Nocardia</taxon>
    </lineage>
</organism>
<evidence type="ECO:0000256" key="2">
    <source>
        <dbReference type="ARBA" id="ARBA00022603"/>
    </source>
</evidence>
<dbReference type="PRINTS" id="PR00507">
    <property type="entry name" value="N12N6MTFRASE"/>
</dbReference>
<dbReference type="GO" id="GO:0009007">
    <property type="term" value="F:site-specific DNA-methyltransferase (adenine-specific) activity"/>
    <property type="evidence" value="ECO:0007669"/>
    <property type="project" value="UniProtKB-EC"/>
</dbReference>
<evidence type="ECO:0000256" key="6">
    <source>
        <dbReference type="SAM" id="MobiDB-lite"/>
    </source>
</evidence>
<dbReference type="InterPro" id="IPR011639">
    <property type="entry name" value="MethylTrfase_TaqI-like_dom"/>
</dbReference>
<dbReference type="InterPro" id="IPR029063">
    <property type="entry name" value="SAM-dependent_MTases_sf"/>
</dbReference>
<dbReference type="InterPro" id="IPR050953">
    <property type="entry name" value="N4_N6_ade-DNA_methylase"/>
</dbReference>
<feature type="region of interest" description="Disordered" evidence="6">
    <location>
        <begin position="242"/>
        <end position="306"/>
    </location>
</feature>
<evidence type="ECO:0000313" key="9">
    <source>
        <dbReference type="Proteomes" id="UP000638263"/>
    </source>
</evidence>
<dbReference type="GO" id="GO:0006304">
    <property type="term" value="P:DNA modification"/>
    <property type="evidence" value="ECO:0007669"/>
    <property type="project" value="InterPro"/>
</dbReference>
<dbReference type="Proteomes" id="UP000638263">
    <property type="component" value="Unassembled WGS sequence"/>
</dbReference>
<keyword evidence="4" id="KW-0949">S-adenosyl-L-methionine</keyword>
<evidence type="ECO:0000256" key="3">
    <source>
        <dbReference type="ARBA" id="ARBA00022679"/>
    </source>
</evidence>
<dbReference type="PANTHER" id="PTHR33841">
    <property type="entry name" value="DNA METHYLTRANSFERASE YEEA-RELATED"/>
    <property type="match status" value="1"/>
</dbReference>
<comment type="caution">
    <text evidence="8">The sequence shown here is derived from an EMBL/GenBank/DDBJ whole genome shotgun (WGS) entry which is preliminary data.</text>
</comment>
<feature type="compositionally biased region" description="Basic and acidic residues" evidence="6">
    <location>
        <begin position="273"/>
        <end position="283"/>
    </location>
</feature>
<name>A0A917VR57_9NOCA</name>
<dbReference type="Gene3D" id="3.40.50.150">
    <property type="entry name" value="Vaccinia Virus protein VP39"/>
    <property type="match status" value="1"/>
</dbReference>
<evidence type="ECO:0000259" key="7">
    <source>
        <dbReference type="Pfam" id="PF07669"/>
    </source>
</evidence>
<comment type="catalytic activity">
    <reaction evidence="5">
        <text>a 2'-deoxyadenosine in DNA + S-adenosyl-L-methionine = an N(6)-methyl-2'-deoxyadenosine in DNA + S-adenosyl-L-homocysteine + H(+)</text>
        <dbReference type="Rhea" id="RHEA:15197"/>
        <dbReference type="Rhea" id="RHEA-COMP:12418"/>
        <dbReference type="Rhea" id="RHEA-COMP:12419"/>
        <dbReference type="ChEBI" id="CHEBI:15378"/>
        <dbReference type="ChEBI" id="CHEBI:57856"/>
        <dbReference type="ChEBI" id="CHEBI:59789"/>
        <dbReference type="ChEBI" id="CHEBI:90615"/>
        <dbReference type="ChEBI" id="CHEBI:90616"/>
        <dbReference type="EC" id="2.1.1.72"/>
    </reaction>
</comment>
<proteinExistence type="predicted"/>
<dbReference type="Pfam" id="PF07669">
    <property type="entry name" value="Eco57I"/>
    <property type="match status" value="1"/>
</dbReference>
<dbReference type="CDD" id="cd02440">
    <property type="entry name" value="AdoMet_MTases"/>
    <property type="match status" value="1"/>
</dbReference>
<dbReference type="EMBL" id="BMMH01000003">
    <property type="protein sequence ID" value="GGL06149.1"/>
    <property type="molecule type" value="Genomic_DNA"/>
</dbReference>
<feature type="domain" description="Type II methyltransferase M.TaqI-like" evidence="7">
    <location>
        <begin position="112"/>
        <end position="207"/>
    </location>
</feature>
<dbReference type="SUPFAM" id="SSF53335">
    <property type="entry name" value="S-adenosyl-L-methionine-dependent methyltransferases"/>
    <property type="match status" value="1"/>
</dbReference>
<dbReference type="AlphaFoldDB" id="A0A917VR57"/>
<gene>
    <name evidence="8" type="ORF">GCM10011588_20800</name>
</gene>
<accession>A0A917VR57</accession>
<evidence type="ECO:0000256" key="5">
    <source>
        <dbReference type="ARBA" id="ARBA00047942"/>
    </source>
</evidence>
<sequence>MGRDGAGARERKRHGRHYTPATLAGFLAGRVAARIETAGPVRVLDPACGSGELLFAIKVALADRLPGAPVELVGYDLDPAGLALARRRAADSGVGAEWRQRDFLADCAGLPAESFDAVIANPPYVRTQQLGGEAAQALRGQFGLRGRIDLTHPFVAALPRLMAPGAVLGLLCANRFLTTKAGANLRGLLLADLTPVELYDLGDTKLFEAAVLPAVTIAVRGATRGNCRYVSVYEEEAGAASDPEVAGVADSVPAAGSRGSDRPVECGSAGPAPEERPGADRTDNGPCPEGGMRATGPEPGAVPADGDRELFAALGGDADVTVRRQGRRFAVTMGELATEPGPAAASVGWRMSRVGHDDWLRGVSERMWRTFGDLGRIRVGIKTNADKVFIAAHWGDPAAEPELLRDLITHHDMRPWRIDRVRATRVLYPYDLTRTRRVPVDLARYPRAAAYLEQHREVLTARGYLTDAGRKWFEHWVPQRPHLWRIPKVVFPDISERPRFALDRSGAVVNGDCYWISLADLGGDSGAEDLACLMMGIANSSLGLRYYDAVCGNRLYSGRRRWITQYVSRLPLPDPGTPAAASVVRRVRALAEEPESGPGGQEELDELVHRAFAL</sequence>
<keyword evidence="3" id="KW-0808">Transferase</keyword>
<dbReference type="PANTHER" id="PTHR33841:SF1">
    <property type="entry name" value="DNA METHYLTRANSFERASE A"/>
    <property type="match status" value="1"/>
</dbReference>
<evidence type="ECO:0000256" key="1">
    <source>
        <dbReference type="ARBA" id="ARBA00011900"/>
    </source>
</evidence>
<dbReference type="GO" id="GO:0003676">
    <property type="term" value="F:nucleic acid binding"/>
    <property type="evidence" value="ECO:0007669"/>
    <property type="project" value="InterPro"/>
</dbReference>
<dbReference type="GO" id="GO:0032259">
    <property type="term" value="P:methylation"/>
    <property type="evidence" value="ECO:0007669"/>
    <property type="project" value="UniProtKB-KW"/>
</dbReference>